<feature type="domain" description="Hda lid" evidence="2">
    <location>
        <begin position="164"/>
        <end position="228"/>
    </location>
</feature>
<dbReference type="OrthoDB" id="9784878at2"/>
<evidence type="ECO:0000259" key="1">
    <source>
        <dbReference type="Pfam" id="PF01695"/>
    </source>
</evidence>
<dbReference type="RefSeq" id="WP_122100624.1">
    <property type="nucleotide sequence ID" value="NZ_RFLY01000003.1"/>
</dbReference>
<dbReference type="GO" id="GO:0006270">
    <property type="term" value="P:DNA replication initiation"/>
    <property type="evidence" value="ECO:0007669"/>
    <property type="project" value="TreeGrafter"/>
</dbReference>
<accession>A0A3M2I4E7</accession>
<keyword evidence="4" id="KW-1185">Reference proteome</keyword>
<dbReference type="Gene3D" id="1.10.8.60">
    <property type="match status" value="1"/>
</dbReference>
<organism evidence="3 4">
    <name type="scientific">Solilutibacter pythonis</name>
    <dbReference type="NCBI Taxonomy" id="2483112"/>
    <lineage>
        <taxon>Bacteria</taxon>
        <taxon>Pseudomonadati</taxon>
        <taxon>Pseudomonadota</taxon>
        <taxon>Gammaproteobacteria</taxon>
        <taxon>Lysobacterales</taxon>
        <taxon>Lysobacteraceae</taxon>
        <taxon>Solilutibacter</taxon>
    </lineage>
</organism>
<dbReference type="GO" id="GO:0032297">
    <property type="term" value="P:negative regulation of DNA-templated DNA replication initiation"/>
    <property type="evidence" value="ECO:0007669"/>
    <property type="project" value="InterPro"/>
</dbReference>
<dbReference type="NCBIfam" id="TIGR03420">
    <property type="entry name" value="DnaA_homol_Hda"/>
    <property type="match status" value="1"/>
</dbReference>
<dbReference type="PANTHER" id="PTHR30050">
    <property type="entry name" value="CHROMOSOMAL REPLICATION INITIATOR PROTEIN DNAA"/>
    <property type="match status" value="1"/>
</dbReference>
<dbReference type="Gene3D" id="3.40.50.300">
    <property type="entry name" value="P-loop containing nucleotide triphosphate hydrolases"/>
    <property type="match status" value="1"/>
</dbReference>
<dbReference type="InterPro" id="IPR017788">
    <property type="entry name" value="Hda"/>
</dbReference>
<dbReference type="Pfam" id="PF01695">
    <property type="entry name" value="IstB_IS21"/>
    <property type="match status" value="1"/>
</dbReference>
<evidence type="ECO:0000259" key="2">
    <source>
        <dbReference type="Pfam" id="PF22688"/>
    </source>
</evidence>
<dbReference type="EMBL" id="RFLY01000003">
    <property type="protein sequence ID" value="RMH94102.1"/>
    <property type="molecule type" value="Genomic_DNA"/>
</dbReference>
<evidence type="ECO:0000313" key="4">
    <source>
        <dbReference type="Proteomes" id="UP000275012"/>
    </source>
</evidence>
<dbReference type="InterPro" id="IPR055199">
    <property type="entry name" value="Hda_lid"/>
</dbReference>
<proteinExistence type="predicted"/>
<dbReference type="PANTHER" id="PTHR30050:SF5">
    <property type="entry name" value="DNAA REGULATORY INACTIVATOR HDA"/>
    <property type="match status" value="1"/>
</dbReference>
<dbReference type="Pfam" id="PF22688">
    <property type="entry name" value="Hda_lid"/>
    <property type="match status" value="1"/>
</dbReference>
<protein>
    <submittedName>
        <fullName evidence="3">DnaA regulatory inactivator Hda</fullName>
    </submittedName>
</protein>
<dbReference type="InterPro" id="IPR002611">
    <property type="entry name" value="IstB_ATP-bd"/>
</dbReference>
<dbReference type="SUPFAM" id="SSF52540">
    <property type="entry name" value="P-loop containing nucleoside triphosphate hydrolases"/>
    <property type="match status" value="1"/>
</dbReference>
<dbReference type="GO" id="GO:0005524">
    <property type="term" value="F:ATP binding"/>
    <property type="evidence" value="ECO:0007669"/>
    <property type="project" value="InterPro"/>
</dbReference>
<gene>
    <name evidence="3" type="ORF">EBB59_02760</name>
</gene>
<sequence length="232" mass="24637">MSNTPQLPLALRYPPDQRLESFVAAPPAALAQLHALAAGAGDWLYLCGPSGVGKTHLALAVCAEAEARGVEAQYLPLVALAGRLAAALPAPRAGALYALDGLDAAAGGRADEVALFDFHNAARDGGAYLLYTARAVPDALGLDLPDLRSRLGQCARIALAPPDDAVRAAILRLRAERRGLQFDEAAIDWLLKRVERDMSSLTALFERLDRESLAAQRRLTVPFLRQVLEAGG</sequence>
<feature type="domain" description="IstB-like ATP-binding" evidence="1">
    <location>
        <begin position="43"/>
        <end position="87"/>
    </location>
</feature>
<evidence type="ECO:0000313" key="3">
    <source>
        <dbReference type="EMBL" id="RMH94102.1"/>
    </source>
</evidence>
<dbReference type="AlphaFoldDB" id="A0A3M2I4E7"/>
<dbReference type="InterPro" id="IPR027417">
    <property type="entry name" value="P-loop_NTPase"/>
</dbReference>
<name>A0A3M2I4E7_9GAMM</name>
<reference evidence="3 4" key="1">
    <citation type="submission" date="2018-10" db="EMBL/GenBank/DDBJ databases">
        <title>Proposal of Lysobacter pythonis sp. nov. isolated from royal pythons (Python regius).</title>
        <authorList>
            <person name="Hans-Juergen B."/>
            <person name="Huptas C."/>
            <person name="Sandra B."/>
            <person name="Igor L."/>
            <person name="Joachim S."/>
            <person name="Siegfried S."/>
            <person name="Mareike W."/>
            <person name="Peter K."/>
        </authorList>
    </citation>
    <scope>NUCLEOTIDE SEQUENCE [LARGE SCALE GENOMIC DNA]</scope>
    <source>
        <strain evidence="3 4">4284/11</strain>
    </source>
</reference>
<dbReference type="Proteomes" id="UP000275012">
    <property type="component" value="Unassembled WGS sequence"/>
</dbReference>
<comment type="caution">
    <text evidence="3">The sequence shown here is derived from an EMBL/GenBank/DDBJ whole genome shotgun (WGS) entry which is preliminary data.</text>
</comment>